<keyword evidence="2" id="KW-0479">Metal-binding</keyword>
<organism evidence="8">
    <name type="scientific">Odontella aurita</name>
    <dbReference type="NCBI Taxonomy" id="265563"/>
    <lineage>
        <taxon>Eukaryota</taxon>
        <taxon>Sar</taxon>
        <taxon>Stramenopiles</taxon>
        <taxon>Ochrophyta</taxon>
        <taxon>Bacillariophyta</taxon>
        <taxon>Mediophyceae</taxon>
        <taxon>Biddulphiophycidae</taxon>
        <taxon>Eupodiscales</taxon>
        <taxon>Odontellaceae</taxon>
        <taxon>Odontella</taxon>
    </lineage>
</organism>
<feature type="compositionally biased region" description="Acidic residues" evidence="6">
    <location>
        <begin position="362"/>
        <end position="372"/>
    </location>
</feature>
<dbReference type="InterPro" id="IPR044862">
    <property type="entry name" value="Pro_4_hyd_alph_FE2OG_OXY"/>
</dbReference>
<dbReference type="InterPro" id="IPR005123">
    <property type="entry name" value="Oxoglu/Fe-dep_dioxygenase_dom"/>
</dbReference>
<name>A0A7S4IJ79_9STRA</name>
<dbReference type="GO" id="GO:0031418">
    <property type="term" value="F:L-ascorbic acid binding"/>
    <property type="evidence" value="ECO:0007669"/>
    <property type="project" value="InterPro"/>
</dbReference>
<accession>A0A7S4IJ79</accession>
<keyword evidence="4" id="KW-0560">Oxidoreductase</keyword>
<dbReference type="PANTHER" id="PTHR10869">
    <property type="entry name" value="PROLYL 4-HYDROXYLASE ALPHA SUBUNIT"/>
    <property type="match status" value="1"/>
</dbReference>
<dbReference type="Pfam" id="PF13640">
    <property type="entry name" value="2OG-FeII_Oxy_3"/>
    <property type="match status" value="1"/>
</dbReference>
<evidence type="ECO:0000256" key="3">
    <source>
        <dbReference type="ARBA" id="ARBA00022964"/>
    </source>
</evidence>
<dbReference type="EMBL" id="HBKQ01017506">
    <property type="protein sequence ID" value="CAE2230675.1"/>
    <property type="molecule type" value="Transcribed_RNA"/>
</dbReference>
<evidence type="ECO:0000259" key="7">
    <source>
        <dbReference type="PROSITE" id="PS51471"/>
    </source>
</evidence>
<keyword evidence="5" id="KW-0408">Iron</keyword>
<dbReference type="AlphaFoldDB" id="A0A7S4IJ79"/>
<proteinExistence type="predicted"/>
<dbReference type="Gene3D" id="2.60.120.620">
    <property type="entry name" value="q2cbj1_9rhob like domain"/>
    <property type="match status" value="1"/>
</dbReference>
<feature type="domain" description="Fe2OG dioxygenase" evidence="7">
    <location>
        <begin position="426"/>
        <end position="537"/>
    </location>
</feature>
<keyword evidence="3" id="KW-0223">Dioxygenase</keyword>
<dbReference type="SMART" id="SM00702">
    <property type="entry name" value="P4Hc"/>
    <property type="match status" value="1"/>
</dbReference>
<dbReference type="PROSITE" id="PS51471">
    <property type="entry name" value="FE2OG_OXY"/>
    <property type="match status" value="1"/>
</dbReference>
<evidence type="ECO:0000256" key="5">
    <source>
        <dbReference type="ARBA" id="ARBA00023004"/>
    </source>
</evidence>
<comment type="cofactor">
    <cofactor evidence="1">
        <name>L-ascorbate</name>
        <dbReference type="ChEBI" id="CHEBI:38290"/>
    </cofactor>
</comment>
<evidence type="ECO:0000313" key="8">
    <source>
        <dbReference type="EMBL" id="CAE2230675.1"/>
    </source>
</evidence>
<protein>
    <recommendedName>
        <fullName evidence="7">Fe2OG dioxygenase domain-containing protein</fullName>
    </recommendedName>
</protein>
<dbReference type="InterPro" id="IPR006620">
    <property type="entry name" value="Pro_4_hyd_alph"/>
</dbReference>
<evidence type="ECO:0000256" key="6">
    <source>
        <dbReference type="SAM" id="MobiDB-lite"/>
    </source>
</evidence>
<dbReference type="InterPro" id="IPR045054">
    <property type="entry name" value="P4HA-like"/>
</dbReference>
<gene>
    <name evidence="8" type="ORF">OAUR00152_LOCUS11815</name>
</gene>
<dbReference type="PANTHER" id="PTHR10869:SF226">
    <property type="entry name" value="PROLYL 4-HYDROXYLASE ALPHA SUBUNIT DOMAIN-CONTAINING PROTEIN"/>
    <property type="match status" value="1"/>
</dbReference>
<reference evidence="8" key="1">
    <citation type="submission" date="2021-01" db="EMBL/GenBank/DDBJ databases">
        <authorList>
            <person name="Corre E."/>
            <person name="Pelletier E."/>
            <person name="Niang G."/>
            <person name="Scheremetjew M."/>
            <person name="Finn R."/>
            <person name="Kale V."/>
            <person name="Holt S."/>
            <person name="Cochrane G."/>
            <person name="Meng A."/>
            <person name="Brown T."/>
            <person name="Cohen L."/>
        </authorList>
    </citation>
    <scope>NUCLEOTIDE SEQUENCE</scope>
    <source>
        <strain evidence="8">Isolate 1302-5</strain>
    </source>
</reference>
<feature type="region of interest" description="Disordered" evidence="6">
    <location>
        <begin position="355"/>
        <end position="380"/>
    </location>
</feature>
<sequence>MKPGGGSAAGGDPPPPRLPLSLAKVAVPLLLLFCAPNNPSSSSSSSLPYAAAAAAAAAASYDDLDNHDNHDDRDDRDPSLRLMEFDIGYGPEVFEAYVQPDVSTFYRDESGTRTAESVRRRGAGLAGKFVNMSPDRVRLYWDPDDGSPGIPHAIMGPFQAVGTATYPYHKFYITSMDDPRTKLLSILVKDGQSTYYYDPLDVPNNDALTLEHLSRLTFDEYQKYELQRRNRMFDEKYREFTGRNYLALFPRSKPRHFLWNADYFGQEHIVTTRETHFATLPPSSKLENIRTYGKKRALKDDAPRLLAEYRDTDLNEMNMTLRVLSCAPRAFEIRNFLSGVEVDHIIELATDMDLDRSSTSAGEDEGDEERDDSDTRTSYNAWVPREDSPIIDAIYRRAADLLRVDESLLRYRGDGEYPDWGSDNTIAESLQLVHYDVDQEYTAHHDFGFGDINAPAQGERYATLLLYLNEGMEGGETSFPKWENAETEEGLDVVPEKGKAVLFYSQLPDGNMDDLSIHAARPVTKGEKWLMNLWVHDPYY</sequence>
<dbReference type="GO" id="GO:0005783">
    <property type="term" value="C:endoplasmic reticulum"/>
    <property type="evidence" value="ECO:0007669"/>
    <property type="project" value="TreeGrafter"/>
</dbReference>
<dbReference type="GO" id="GO:0004656">
    <property type="term" value="F:procollagen-proline 4-dioxygenase activity"/>
    <property type="evidence" value="ECO:0007669"/>
    <property type="project" value="TreeGrafter"/>
</dbReference>
<evidence type="ECO:0000256" key="2">
    <source>
        <dbReference type="ARBA" id="ARBA00022723"/>
    </source>
</evidence>
<dbReference type="GO" id="GO:0005506">
    <property type="term" value="F:iron ion binding"/>
    <property type="evidence" value="ECO:0007669"/>
    <property type="project" value="InterPro"/>
</dbReference>
<evidence type="ECO:0000256" key="1">
    <source>
        <dbReference type="ARBA" id="ARBA00001961"/>
    </source>
</evidence>
<evidence type="ECO:0000256" key="4">
    <source>
        <dbReference type="ARBA" id="ARBA00023002"/>
    </source>
</evidence>